<dbReference type="InterPro" id="IPR014586">
    <property type="entry name" value="UCP033909"/>
</dbReference>
<dbReference type="InterPro" id="IPR029058">
    <property type="entry name" value="AB_hydrolase_fold"/>
</dbReference>
<dbReference type="Pfam" id="PF05990">
    <property type="entry name" value="DUF900"/>
    <property type="match status" value="1"/>
</dbReference>
<gene>
    <name evidence="1" type="ORF">GR167_08520</name>
</gene>
<sequence>MIRSALIFCLFFLAACSDREMIVMRPEARETGQVYTAFVATNRGQNDQGWYGHDRAGALDYLSVDVSVPPKREVGQIKIGMGETDPERHFVITGKQDFTSAGGFTSAIRTALAKQPRGDRDVLIYVHGYNNSFSDGVFRTVQMKHDFDLPGIVVHYSWPSAANPLAYTHDRDSVLYARDGFETLLRQVRAAQPGRIILVGHSLGTMLVMETLRQMEIATPGWSKRALGGVVLVSPDLDIDLFKTQADRLAGLPQPFAIFVSSRDRALQLSARLNGSRRRLGNLTDPEELAEYPVTLIDVSEFAQESGTRHFTVGTSPLLIALLSNSAAVNEAFGQDRAGRSGLLPGTVITAQNATQLILSPLLMLN</sequence>
<proteinExistence type="predicted"/>
<dbReference type="SUPFAM" id="SSF53474">
    <property type="entry name" value="alpha/beta-Hydrolases"/>
    <property type="match status" value="1"/>
</dbReference>
<dbReference type="Proteomes" id="UP000479043">
    <property type="component" value="Unassembled WGS sequence"/>
</dbReference>
<dbReference type="InterPro" id="IPR010297">
    <property type="entry name" value="DUF900_hydrolase"/>
</dbReference>
<dbReference type="PROSITE" id="PS51257">
    <property type="entry name" value="PROKAR_LIPOPROTEIN"/>
    <property type="match status" value="1"/>
</dbReference>
<dbReference type="EMBL" id="WWEN01000003">
    <property type="protein sequence ID" value="MYM55346.1"/>
    <property type="molecule type" value="Genomic_DNA"/>
</dbReference>
<dbReference type="Gene3D" id="3.40.50.1820">
    <property type="entry name" value="alpha/beta hydrolase"/>
    <property type="match status" value="1"/>
</dbReference>
<accession>A0A6L8LK25</accession>
<dbReference type="PANTHER" id="PTHR36513">
    <property type="entry name" value="ABC TRANSMEMBRANE TYPE-1 DOMAIN-CONTAINING PROTEIN"/>
    <property type="match status" value="1"/>
</dbReference>
<dbReference type="GO" id="GO:0016787">
    <property type="term" value="F:hydrolase activity"/>
    <property type="evidence" value="ECO:0007669"/>
    <property type="project" value="UniProtKB-KW"/>
</dbReference>
<evidence type="ECO:0000313" key="1">
    <source>
        <dbReference type="EMBL" id="MYM55346.1"/>
    </source>
</evidence>
<dbReference type="AlphaFoldDB" id="A0A6L8LK25"/>
<evidence type="ECO:0000313" key="2">
    <source>
        <dbReference type="Proteomes" id="UP000479043"/>
    </source>
</evidence>
<dbReference type="PANTHER" id="PTHR36513:SF1">
    <property type="entry name" value="TRANSMEMBRANE PROTEIN"/>
    <property type="match status" value="1"/>
</dbReference>
<organism evidence="1 2">
    <name type="scientific">Thalassovita mangrovi</name>
    <dbReference type="NCBI Taxonomy" id="2692236"/>
    <lineage>
        <taxon>Bacteria</taxon>
        <taxon>Pseudomonadati</taxon>
        <taxon>Pseudomonadota</taxon>
        <taxon>Alphaproteobacteria</taxon>
        <taxon>Rhodobacterales</taxon>
        <taxon>Roseobacteraceae</taxon>
        <taxon>Thalassovita</taxon>
    </lineage>
</organism>
<name>A0A6L8LK25_9RHOB</name>
<keyword evidence="2" id="KW-1185">Reference proteome</keyword>
<reference evidence="1 2" key="1">
    <citation type="submission" date="2020-01" db="EMBL/GenBank/DDBJ databases">
        <authorList>
            <person name="Chen S."/>
        </authorList>
    </citation>
    <scope>NUCLEOTIDE SEQUENCE [LARGE SCALE GENOMIC DNA]</scope>
    <source>
        <strain evidence="1 2">GS-10</strain>
    </source>
</reference>
<keyword evidence="1" id="KW-0378">Hydrolase</keyword>
<dbReference type="RefSeq" id="WP_160973044.1">
    <property type="nucleotide sequence ID" value="NZ_WWEN01000003.1"/>
</dbReference>
<protein>
    <submittedName>
        <fullName evidence="1">Alpha/beta fold hydrolase</fullName>
    </submittedName>
</protein>
<comment type="caution">
    <text evidence="1">The sequence shown here is derived from an EMBL/GenBank/DDBJ whole genome shotgun (WGS) entry which is preliminary data.</text>
</comment>
<dbReference type="PIRSF" id="PIRSF033909">
    <property type="entry name" value="UCP033909"/>
    <property type="match status" value="1"/>
</dbReference>